<proteinExistence type="predicted"/>
<keyword evidence="1" id="KW-0472">Membrane</keyword>
<evidence type="ECO:0008006" key="4">
    <source>
        <dbReference type="Google" id="ProtNLM"/>
    </source>
</evidence>
<name>A0A660C683_9PSEU</name>
<dbReference type="GO" id="GO:0016020">
    <property type="term" value="C:membrane"/>
    <property type="evidence" value="ECO:0007669"/>
    <property type="project" value="InterPro"/>
</dbReference>
<evidence type="ECO:0000313" key="3">
    <source>
        <dbReference type="Proteomes" id="UP000317303"/>
    </source>
</evidence>
<evidence type="ECO:0000313" key="2">
    <source>
        <dbReference type="EMBL" id="TWH18856.1"/>
    </source>
</evidence>
<dbReference type="AlphaFoldDB" id="A0A660C683"/>
<dbReference type="Pfam" id="PF05145">
    <property type="entry name" value="AbrB"/>
    <property type="match status" value="1"/>
</dbReference>
<feature type="transmembrane region" description="Helical" evidence="1">
    <location>
        <begin position="251"/>
        <end position="268"/>
    </location>
</feature>
<dbReference type="Proteomes" id="UP000317303">
    <property type="component" value="Unassembled WGS sequence"/>
</dbReference>
<dbReference type="PIRSF" id="PIRSF038991">
    <property type="entry name" value="Protein_AbrB"/>
    <property type="match status" value="1"/>
</dbReference>
<dbReference type="PANTHER" id="PTHR38457">
    <property type="entry name" value="REGULATOR ABRB-RELATED"/>
    <property type="match status" value="1"/>
</dbReference>
<reference evidence="2 3" key="1">
    <citation type="submission" date="2019-07" db="EMBL/GenBank/DDBJ databases">
        <title>R&amp;d 2014.</title>
        <authorList>
            <person name="Klenk H.-P."/>
        </authorList>
    </citation>
    <scope>NUCLEOTIDE SEQUENCE [LARGE SCALE GENOMIC DNA]</scope>
    <source>
        <strain evidence="2 3">DSM 43194</strain>
    </source>
</reference>
<protein>
    <recommendedName>
        <fullName evidence="4">Ammonia monooxygenase</fullName>
    </recommendedName>
</protein>
<keyword evidence="1" id="KW-1133">Transmembrane helix</keyword>
<keyword evidence="3" id="KW-1185">Reference proteome</keyword>
<dbReference type="PANTHER" id="PTHR38457:SF1">
    <property type="entry name" value="REGULATOR ABRB-RELATED"/>
    <property type="match status" value="1"/>
</dbReference>
<feature type="transmembrane region" description="Helical" evidence="1">
    <location>
        <begin position="320"/>
        <end position="352"/>
    </location>
</feature>
<feature type="transmembrane region" description="Helical" evidence="1">
    <location>
        <begin position="167"/>
        <end position="187"/>
    </location>
</feature>
<feature type="transmembrane region" description="Helical" evidence="1">
    <location>
        <begin position="275"/>
        <end position="300"/>
    </location>
</feature>
<feature type="transmembrane region" description="Helical" evidence="1">
    <location>
        <begin position="79"/>
        <end position="100"/>
    </location>
</feature>
<accession>A0A660C683</accession>
<feature type="transmembrane region" description="Helical" evidence="1">
    <location>
        <begin position="28"/>
        <end position="45"/>
    </location>
</feature>
<feature type="transmembrane region" description="Helical" evidence="1">
    <location>
        <begin position="226"/>
        <end position="245"/>
    </location>
</feature>
<organism evidence="2 3">
    <name type="scientific">Prauserella rugosa</name>
    <dbReference type="NCBI Taxonomy" id="43354"/>
    <lineage>
        <taxon>Bacteria</taxon>
        <taxon>Bacillati</taxon>
        <taxon>Actinomycetota</taxon>
        <taxon>Actinomycetes</taxon>
        <taxon>Pseudonocardiales</taxon>
        <taxon>Pseudonocardiaceae</taxon>
        <taxon>Prauserella</taxon>
    </lineage>
</organism>
<gene>
    <name evidence="2" type="ORF">JD82_00677</name>
</gene>
<dbReference type="OrthoDB" id="5188485at2"/>
<keyword evidence="1" id="KW-0812">Transmembrane</keyword>
<dbReference type="InterPro" id="IPR007820">
    <property type="entry name" value="AbrB_fam"/>
</dbReference>
<comment type="caution">
    <text evidence="2">The sequence shown here is derived from an EMBL/GenBank/DDBJ whole genome shotgun (WGS) entry which is preliminary data.</text>
</comment>
<sequence>MPARDRVEIARLTVGPVKGRGDARVREWAVLVVLFGVASAVFAVAGLPSPYLFAGVVAGAVVTLTSRRDVTLPNVGRRAGMTVIGVAAGSMLDAGLLRTLAAQPVLLLSGVLLTVVVTMGIGQLLRLSPHVTASTAVFASIAGGASGVSAAAREVGADEVIVLAVQYFRVLFILLTLPLVSTLLGASGGEQADQSTGDWSGVAFTVVALVAGFAVSSVVHFAASGLVVPLVISAVLAAVGVFPSTQTPEPVLAVGYGLIGVMVGLSFTRATLRQLVLLMPLVLVQVVLSVAVCAVIGFVFADIAGISMLDGYLATTPGGLPAVTAVAVGSATNVGLIIAMQLIRVFIALLMLPVLGRIVRGRNEGGGSGASTGESQ</sequence>
<dbReference type="EMBL" id="VLJV01000001">
    <property type="protein sequence ID" value="TWH18856.1"/>
    <property type="molecule type" value="Genomic_DNA"/>
</dbReference>
<dbReference type="GO" id="GO:0010468">
    <property type="term" value="P:regulation of gene expression"/>
    <property type="evidence" value="ECO:0007669"/>
    <property type="project" value="InterPro"/>
</dbReference>
<feature type="transmembrane region" description="Helical" evidence="1">
    <location>
        <begin position="106"/>
        <end position="125"/>
    </location>
</feature>
<feature type="transmembrane region" description="Helical" evidence="1">
    <location>
        <begin position="199"/>
        <end position="219"/>
    </location>
</feature>
<evidence type="ECO:0000256" key="1">
    <source>
        <dbReference type="SAM" id="Phobius"/>
    </source>
</evidence>